<reference evidence="2 3" key="1">
    <citation type="submission" date="2020-01" db="EMBL/GenBank/DDBJ databases">
        <title>Aspergillus terreus IFO 6365 whole genome shotgun sequence.</title>
        <authorList>
            <person name="Kanamasa S."/>
            <person name="Takahashi H."/>
        </authorList>
    </citation>
    <scope>NUCLEOTIDE SEQUENCE [LARGE SCALE GENOMIC DNA]</scope>
    <source>
        <strain evidence="2 3">IFO 6365</strain>
    </source>
</reference>
<accession>A0A5M3YYS6</accession>
<protein>
    <submittedName>
        <fullName evidence="2">Uncharacterized protein</fullName>
    </submittedName>
</protein>
<gene>
    <name evidence="2" type="ORF">ATEIFO6365_0006043700</name>
</gene>
<comment type="caution">
    <text evidence="2">The sequence shown here is derived from an EMBL/GenBank/DDBJ whole genome shotgun (WGS) entry which is preliminary data.</text>
</comment>
<keyword evidence="3" id="KW-1185">Reference proteome</keyword>
<dbReference type="Proteomes" id="UP000452235">
    <property type="component" value="Unassembled WGS sequence"/>
</dbReference>
<feature type="compositionally biased region" description="Low complexity" evidence="1">
    <location>
        <begin position="321"/>
        <end position="341"/>
    </location>
</feature>
<organism evidence="2 3">
    <name type="scientific">Aspergillus terreus</name>
    <dbReference type="NCBI Taxonomy" id="33178"/>
    <lineage>
        <taxon>Eukaryota</taxon>
        <taxon>Fungi</taxon>
        <taxon>Dikarya</taxon>
        <taxon>Ascomycota</taxon>
        <taxon>Pezizomycotina</taxon>
        <taxon>Eurotiomycetes</taxon>
        <taxon>Eurotiomycetidae</taxon>
        <taxon>Eurotiales</taxon>
        <taxon>Aspergillaceae</taxon>
        <taxon>Aspergillus</taxon>
        <taxon>Aspergillus subgen. Circumdati</taxon>
    </lineage>
</organism>
<sequence>MTNLTESASLPSNYRPAKPLPFELVQHTGIFFEEKLYTQALNLLLNILASSAVADTPTFIPSPQHLAVAATLLVHPSTTTRAKTAEEEEAPSVSLQLLRLTNSLVGPVAADFGSAFVFTHFDSSRRGRQRRAEDEHSTDGNIKPLNLDLGQSASIWSRAEDFWHAVGWAFNCSVRHRERWAAWQLWLEFMCELLEADWSERVNLQRLRDETASEDAATTSTGNTRKKKNSDKQILKESMIFRYISEGAGGYGQHRRILRAIFADGGAGAVSEFREVFHNELKQLKRDKQNVKKREIEVNIDEEQYGDYLTDDDDEDDDDNNTTNDDPSETSTSTPAEPASNRPGRQTKRPRRGTRPSKDPSAKDDAVAAALSLAAAYALDDASLLGGLPALALRQRLLHLLSEVSENLPDAFIGLEKLYHLFVENIRHLPLPVFQAFVSPAVLPHFSPAAQTTLCEVLLFRMRESAAPDTDELYLTQAKLEHCFLPYAASTPSIADNTKVSIALEALLILLADNDMLKITPQLREAVEAGVLNRVDRVQVETKKSLANRQKEDVEWSWLLESGDRLMYLVNDLLG</sequence>
<proteinExistence type="predicted"/>
<dbReference type="OrthoDB" id="5411773at2759"/>
<feature type="compositionally biased region" description="Basic residues" evidence="1">
    <location>
        <begin position="345"/>
        <end position="355"/>
    </location>
</feature>
<feature type="compositionally biased region" description="Acidic residues" evidence="1">
    <location>
        <begin position="298"/>
        <end position="320"/>
    </location>
</feature>
<feature type="region of interest" description="Disordered" evidence="1">
    <location>
        <begin position="209"/>
        <end position="231"/>
    </location>
</feature>
<evidence type="ECO:0000313" key="2">
    <source>
        <dbReference type="EMBL" id="GFF17100.1"/>
    </source>
</evidence>
<name>A0A5M3YYS6_ASPTE</name>
<evidence type="ECO:0000313" key="3">
    <source>
        <dbReference type="Proteomes" id="UP000452235"/>
    </source>
</evidence>
<feature type="compositionally biased region" description="Basic and acidic residues" evidence="1">
    <location>
        <begin position="287"/>
        <end position="297"/>
    </location>
</feature>
<dbReference type="EMBL" id="BLJY01000006">
    <property type="protein sequence ID" value="GFF17100.1"/>
    <property type="molecule type" value="Genomic_DNA"/>
</dbReference>
<dbReference type="AlphaFoldDB" id="A0A5M3YYS6"/>
<evidence type="ECO:0000256" key="1">
    <source>
        <dbReference type="SAM" id="MobiDB-lite"/>
    </source>
</evidence>
<feature type="region of interest" description="Disordered" evidence="1">
    <location>
        <begin position="287"/>
        <end position="363"/>
    </location>
</feature>